<accession>A0A1Q2CY40</accession>
<dbReference type="OrthoDB" id="3731084at2"/>
<keyword evidence="1" id="KW-1133">Transmembrane helix</keyword>
<gene>
    <name evidence="2" type="ORF">BW733_09645</name>
</gene>
<keyword evidence="1" id="KW-0472">Membrane</keyword>
<proteinExistence type="predicted"/>
<evidence type="ECO:0000313" key="3">
    <source>
        <dbReference type="Proteomes" id="UP000188235"/>
    </source>
</evidence>
<evidence type="ECO:0000256" key="1">
    <source>
        <dbReference type="SAM" id="Phobius"/>
    </source>
</evidence>
<protein>
    <submittedName>
        <fullName evidence="2">Uncharacterized protein</fullName>
    </submittedName>
</protein>
<dbReference type="EMBL" id="CP019607">
    <property type="protein sequence ID" value="AQP51052.1"/>
    <property type="molecule type" value="Genomic_DNA"/>
</dbReference>
<dbReference type="STRING" id="399497.BW733_09645"/>
<keyword evidence="3" id="KW-1185">Reference proteome</keyword>
<dbReference type="RefSeq" id="WP_077349996.1">
    <property type="nucleotide sequence ID" value="NZ_CP019607.1"/>
</dbReference>
<keyword evidence="1" id="KW-0812">Transmembrane</keyword>
<name>A0A1Q2CY40_9ACTN</name>
<feature type="transmembrane region" description="Helical" evidence="1">
    <location>
        <begin position="127"/>
        <end position="147"/>
    </location>
</feature>
<evidence type="ECO:0000313" key="2">
    <source>
        <dbReference type="EMBL" id="AQP51052.1"/>
    </source>
</evidence>
<reference evidence="2 3" key="1">
    <citation type="journal article" date="2008" name="Int. J. Syst. Evol. Microbiol.">
        <title>Tessaracoccus flavescens sp. nov., isolated from marine sediment.</title>
        <authorList>
            <person name="Lee D.W."/>
            <person name="Lee S.D."/>
        </authorList>
    </citation>
    <scope>NUCLEOTIDE SEQUENCE [LARGE SCALE GENOMIC DNA]</scope>
    <source>
        <strain evidence="2 3">SST-39T</strain>
    </source>
</reference>
<sequence length="154" mass="16230">MALVTIVDEHEPVGASSASYDVDVTVLWKGDPLPDTQVTVQDSSCGERRFDVGDQVLIVAEDISSSYDLSTGWGDPSIEEVTAVAGDGLTAAGDPELFARINEVTEPTHPETPPAEHLLAAIGPARLALMLYAAFCLAVPFGLAIGLRPITRKA</sequence>
<dbReference type="AlphaFoldDB" id="A0A1Q2CY40"/>
<dbReference type="Proteomes" id="UP000188235">
    <property type="component" value="Chromosome"/>
</dbReference>
<organism evidence="2 3">
    <name type="scientific">Tessaracoccus flavescens</name>
    <dbReference type="NCBI Taxonomy" id="399497"/>
    <lineage>
        <taxon>Bacteria</taxon>
        <taxon>Bacillati</taxon>
        <taxon>Actinomycetota</taxon>
        <taxon>Actinomycetes</taxon>
        <taxon>Propionibacteriales</taxon>
        <taxon>Propionibacteriaceae</taxon>
        <taxon>Tessaracoccus</taxon>
    </lineage>
</organism>
<dbReference type="KEGG" id="tfa:BW733_09645"/>